<keyword evidence="1" id="KW-0812">Transmembrane</keyword>
<dbReference type="InterPro" id="IPR036388">
    <property type="entry name" value="WH-like_DNA-bd_sf"/>
</dbReference>
<comment type="caution">
    <text evidence="2">The sequence shown here is derived from an EMBL/GenBank/DDBJ whole genome shotgun (WGS) entry which is preliminary data.</text>
</comment>
<keyword evidence="1" id="KW-1133">Transmembrane helix</keyword>
<protein>
    <submittedName>
        <fullName evidence="2">La protein 1</fullName>
    </submittedName>
</protein>
<keyword evidence="1" id="KW-0472">Membrane</keyword>
<gene>
    <name evidence="2" type="primary">LA1_0</name>
    <name evidence="2" type="ORF">Zm00014a_035518</name>
</gene>
<evidence type="ECO:0000313" key="2">
    <source>
        <dbReference type="EMBL" id="PWZ41628.1"/>
    </source>
</evidence>
<reference evidence="2" key="1">
    <citation type="journal article" date="2018" name="Nat. Genet.">
        <title>Extensive intraspecific gene order and gene structural variations between Mo17 and other maize genomes.</title>
        <authorList>
            <person name="Sun S."/>
            <person name="Zhou Y."/>
            <person name="Chen J."/>
            <person name="Shi J."/>
            <person name="Zhao H."/>
            <person name="Zhao H."/>
            <person name="Song W."/>
            <person name="Zhang M."/>
            <person name="Cui Y."/>
            <person name="Dong X."/>
            <person name="Liu H."/>
            <person name="Ma X."/>
            <person name="Jiao Y."/>
            <person name="Wang B."/>
            <person name="Wei X."/>
            <person name="Stein J.C."/>
            <person name="Glaubitz J.C."/>
            <person name="Lu F."/>
            <person name="Yu G."/>
            <person name="Liang C."/>
            <person name="Fengler K."/>
            <person name="Li B."/>
            <person name="Rafalski A."/>
            <person name="Schnable P.S."/>
            <person name="Ware D.H."/>
            <person name="Buckler E.S."/>
            <person name="Lai J."/>
        </authorList>
    </citation>
    <scope>NUCLEOTIDE SEQUENCE [LARGE SCALE GENOMIC DNA]</scope>
    <source>
        <tissue evidence="2">Seedling</tissue>
    </source>
</reference>
<dbReference type="Gene3D" id="1.10.10.10">
    <property type="entry name" value="Winged helix-like DNA-binding domain superfamily/Winged helix DNA-binding domain"/>
    <property type="match status" value="1"/>
</dbReference>
<feature type="transmembrane region" description="Helical" evidence="1">
    <location>
        <begin position="20"/>
        <end position="43"/>
    </location>
</feature>
<proteinExistence type="predicted"/>
<dbReference type="ExpressionAtlas" id="A0A3L6G3B9">
    <property type="expression patterns" value="baseline and differential"/>
</dbReference>
<evidence type="ECO:0000256" key="1">
    <source>
        <dbReference type="SAM" id="Phobius"/>
    </source>
</evidence>
<sequence>MATTSSRGEASSSSPPRKTLVLIHGCFLFGCGADWLVVSLALICSFSRMRSHLGLEGDAKPETVPEETVLAVADILRRSTALRVSEDGKKVGRSKELLKPDEVIEQVDSRTVAASPLPYNVKLEEVESFFAQCCKTFNIVMIDNSDRFPHQPGVVSVAAGFDHAGRLFVGNVRSPGEAGEVLNGDRLRGSSGGLQFGWHQCASRKPLTLGDSDGMGVERRTRRRGDVSHFYGDLQAQPEADATGMAFPGKKDLTEVTHKVYFDIEVDGKPTGSISNKKQATSPNKLANVHVIDLIVKMSAISYN</sequence>
<dbReference type="AlphaFoldDB" id="A0A3L6G3B9"/>
<accession>A0A3L6G3B9</accession>
<organism evidence="2">
    <name type="scientific">Zea mays</name>
    <name type="common">Maize</name>
    <dbReference type="NCBI Taxonomy" id="4577"/>
    <lineage>
        <taxon>Eukaryota</taxon>
        <taxon>Viridiplantae</taxon>
        <taxon>Streptophyta</taxon>
        <taxon>Embryophyta</taxon>
        <taxon>Tracheophyta</taxon>
        <taxon>Spermatophyta</taxon>
        <taxon>Magnoliopsida</taxon>
        <taxon>Liliopsida</taxon>
        <taxon>Poales</taxon>
        <taxon>Poaceae</taxon>
        <taxon>PACMAD clade</taxon>
        <taxon>Panicoideae</taxon>
        <taxon>Andropogonodae</taxon>
        <taxon>Andropogoneae</taxon>
        <taxon>Tripsacinae</taxon>
        <taxon>Zea</taxon>
    </lineage>
</organism>
<dbReference type="PROSITE" id="PS51257">
    <property type="entry name" value="PROKAR_LIPOPROTEIN"/>
    <property type="match status" value="1"/>
</dbReference>
<name>A0A3L6G3B9_MAIZE</name>
<dbReference type="EMBL" id="NCVQ01000003">
    <property type="protein sequence ID" value="PWZ41628.1"/>
    <property type="molecule type" value="Genomic_DNA"/>
</dbReference>
<dbReference type="Proteomes" id="UP000251960">
    <property type="component" value="Chromosome 2"/>
</dbReference>